<sequence>MSHFEKLPRELLYENIQYAPASVFGMRKTSRILRYQTECYLRSRPGIPSGSTLKIDGWESEKSPFLDIRIENRGNVAKIFRPQIMLLQPPFCVMHRLRWQVVKDLAAVHVENLDESALKYIFQMFNGMKLTSVKITVDTMSKEYMVWILKLAKDKCVENLSLTVWKFDSSMKATPVNFLLGLSSLVRSLHIQHDLEAAIEWKMPYFSGMFHIDWTPIILKMFSGKIDQLFINNELPKMAKQVWLKMSCQNYPSGIQYTSNDSLVRADYLDDNYMKRPPS</sequence>
<dbReference type="Proteomes" id="UP000005239">
    <property type="component" value="Unassembled WGS sequence"/>
</dbReference>
<gene>
    <name evidence="1" type="primary">WBGene00281198</name>
</gene>
<organism evidence="1 2">
    <name type="scientific">Pristionchus pacificus</name>
    <name type="common">Parasitic nematode worm</name>
    <dbReference type="NCBI Taxonomy" id="54126"/>
    <lineage>
        <taxon>Eukaryota</taxon>
        <taxon>Metazoa</taxon>
        <taxon>Ecdysozoa</taxon>
        <taxon>Nematoda</taxon>
        <taxon>Chromadorea</taxon>
        <taxon>Rhabditida</taxon>
        <taxon>Rhabditina</taxon>
        <taxon>Diplogasteromorpha</taxon>
        <taxon>Diplogasteroidea</taxon>
        <taxon>Neodiplogasteridae</taxon>
        <taxon>Pristionchus</taxon>
    </lineage>
</organism>
<proteinExistence type="predicted"/>
<name>A0A2A6BHU7_PRIPA</name>
<reference evidence="1" key="2">
    <citation type="submission" date="2022-06" db="UniProtKB">
        <authorList>
            <consortium name="EnsemblMetazoa"/>
        </authorList>
    </citation>
    <scope>IDENTIFICATION</scope>
    <source>
        <strain evidence="1">PS312</strain>
    </source>
</reference>
<dbReference type="EnsemblMetazoa" id="PPA42829.1">
    <property type="protein sequence ID" value="PPA42829.1"/>
    <property type="gene ID" value="WBGene00281198"/>
</dbReference>
<protein>
    <submittedName>
        <fullName evidence="1">Uncharacterized protein</fullName>
    </submittedName>
</protein>
<keyword evidence="2" id="KW-1185">Reference proteome</keyword>
<evidence type="ECO:0000313" key="1">
    <source>
        <dbReference type="EnsemblMetazoa" id="PPA42829.1"/>
    </source>
</evidence>
<reference evidence="2" key="1">
    <citation type="journal article" date="2008" name="Nat. Genet.">
        <title>The Pristionchus pacificus genome provides a unique perspective on nematode lifestyle and parasitism.</title>
        <authorList>
            <person name="Dieterich C."/>
            <person name="Clifton S.W."/>
            <person name="Schuster L.N."/>
            <person name="Chinwalla A."/>
            <person name="Delehaunty K."/>
            <person name="Dinkelacker I."/>
            <person name="Fulton L."/>
            <person name="Fulton R."/>
            <person name="Godfrey J."/>
            <person name="Minx P."/>
            <person name="Mitreva M."/>
            <person name="Roeseler W."/>
            <person name="Tian H."/>
            <person name="Witte H."/>
            <person name="Yang S.P."/>
            <person name="Wilson R.K."/>
            <person name="Sommer R.J."/>
        </authorList>
    </citation>
    <scope>NUCLEOTIDE SEQUENCE [LARGE SCALE GENOMIC DNA]</scope>
    <source>
        <strain evidence="2">PS312</strain>
    </source>
</reference>
<accession>A0A8R1UZS8</accession>
<evidence type="ECO:0000313" key="2">
    <source>
        <dbReference type="Proteomes" id="UP000005239"/>
    </source>
</evidence>
<dbReference type="AlphaFoldDB" id="A0A2A6BHU7"/>
<accession>A0A2A6BHU7</accession>